<evidence type="ECO:0000313" key="1">
    <source>
        <dbReference type="EMBL" id="GJT78307.1"/>
    </source>
</evidence>
<comment type="caution">
    <text evidence="1">The sequence shown here is derived from an EMBL/GenBank/DDBJ whole genome shotgun (WGS) entry which is preliminary data.</text>
</comment>
<organism evidence="1 2">
    <name type="scientific">Tanacetum coccineum</name>
    <dbReference type="NCBI Taxonomy" id="301880"/>
    <lineage>
        <taxon>Eukaryota</taxon>
        <taxon>Viridiplantae</taxon>
        <taxon>Streptophyta</taxon>
        <taxon>Embryophyta</taxon>
        <taxon>Tracheophyta</taxon>
        <taxon>Spermatophyta</taxon>
        <taxon>Magnoliopsida</taxon>
        <taxon>eudicotyledons</taxon>
        <taxon>Gunneridae</taxon>
        <taxon>Pentapetalae</taxon>
        <taxon>asterids</taxon>
        <taxon>campanulids</taxon>
        <taxon>Asterales</taxon>
        <taxon>Asteraceae</taxon>
        <taxon>Asteroideae</taxon>
        <taxon>Anthemideae</taxon>
        <taxon>Anthemidinae</taxon>
        <taxon>Tanacetum</taxon>
    </lineage>
</organism>
<proteinExistence type="predicted"/>
<evidence type="ECO:0000313" key="2">
    <source>
        <dbReference type="Proteomes" id="UP001151760"/>
    </source>
</evidence>
<accession>A0ABQ5GTT7</accession>
<reference evidence="1" key="2">
    <citation type="submission" date="2022-01" db="EMBL/GenBank/DDBJ databases">
        <authorList>
            <person name="Yamashiro T."/>
            <person name="Shiraishi A."/>
            <person name="Satake H."/>
            <person name="Nakayama K."/>
        </authorList>
    </citation>
    <scope>NUCLEOTIDE SEQUENCE</scope>
</reference>
<gene>
    <name evidence="1" type="ORF">Tco_1045032</name>
</gene>
<reference evidence="1" key="1">
    <citation type="journal article" date="2022" name="Int. J. Mol. Sci.">
        <title>Draft Genome of Tanacetum Coccineum: Genomic Comparison of Closely Related Tanacetum-Family Plants.</title>
        <authorList>
            <person name="Yamashiro T."/>
            <person name="Shiraishi A."/>
            <person name="Nakayama K."/>
            <person name="Satake H."/>
        </authorList>
    </citation>
    <scope>NUCLEOTIDE SEQUENCE</scope>
</reference>
<keyword evidence="2" id="KW-1185">Reference proteome</keyword>
<sequence>MYTSSFKEVLDRDGERGFDYLTFALVSSKAHRKSIGLRVVDSHTGNHPKGGFTPLETIRRLLVVIGRRSHSGFKGEAFEPGDEVNTKPPKNVKGLKVQPAKFTADSGESLKAGVFVVHPGSVAARIKERKCKTREVLQGLL</sequence>
<dbReference type="Proteomes" id="UP001151760">
    <property type="component" value="Unassembled WGS sequence"/>
</dbReference>
<name>A0ABQ5GTT7_9ASTR</name>
<dbReference type="EMBL" id="BQNB010018789">
    <property type="protein sequence ID" value="GJT78307.1"/>
    <property type="molecule type" value="Genomic_DNA"/>
</dbReference>
<protein>
    <submittedName>
        <fullName evidence="1">Uncharacterized protein</fullName>
    </submittedName>
</protein>